<dbReference type="GeneID" id="93672935"/>
<sequence length="67" mass="7607">MAETKQVKISKLFKHGKQIGYCLTVDGQMLSNQKQVSINTYPLDASVDVEFVWHESMITDAPDIHLK</sequence>
<dbReference type="RefSeq" id="WP_115167092.1">
    <property type="nucleotide sequence ID" value="NZ_CP077317.1"/>
</dbReference>
<dbReference type="AlphaFoldDB" id="A0A379FRS9"/>
<protein>
    <submittedName>
        <fullName evidence="1">Uncharacterized protein</fullName>
    </submittedName>
</protein>
<organism evidence="1 2">
    <name type="scientific">Providencia rettgeri</name>
    <dbReference type="NCBI Taxonomy" id="587"/>
    <lineage>
        <taxon>Bacteria</taxon>
        <taxon>Pseudomonadati</taxon>
        <taxon>Pseudomonadota</taxon>
        <taxon>Gammaproteobacteria</taxon>
        <taxon>Enterobacterales</taxon>
        <taxon>Morganellaceae</taxon>
        <taxon>Providencia</taxon>
    </lineage>
</organism>
<dbReference type="EMBL" id="UGTZ01000001">
    <property type="protein sequence ID" value="SUC31063.1"/>
    <property type="molecule type" value="Genomic_DNA"/>
</dbReference>
<name>A0A379FRS9_PRORE</name>
<dbReference type="Proteomes" id="UP000254208">
    <property type="component" value="Unassembled WGS sequence"/>
</dbReference>
<reference evidence="1 2" key="1">
    <citation type="submission" date="2018-06" db="EMBL/GenBank/DDBJ databases">
        <authorList>
            <consortium name="Pathogen Informatics"/>
            <person name="Doyle S."/>
        </authorList>
    </citation>
    <scope>NUCLEOTIDE SEQUENCE [LARGE SCALE GENOMIC DNA]</scope>
    <source>
        <strain evidence="1 2">NCTC11801</strain>
    </source>
</reference>
<accession>A0A379FRS9</accession>
<evidence type="ECO:0000313" key="2">
    <source>
        <dbReference type="Proteomes" id="UP000254208"/>
    </source>
</evidence>
<proteinExistence type="predicted"/>
<gene>
    <name evidence="1" type="ORF">NCTC11801_02010</name>
</gene>
<evidence type="ECO:0000313" key="1">
    <source>
        <dbReference type="EMBL" id="SUC31063.1"/>
    </source>
</evidence>